<evidence type="ECO:0000256" key="3">
    <source>
        <dbReference type="ARBA" id="ARBA00013194"/>
    </source>
</evidence>
<dbReference type="InterPro" id="IPR027304">
    <property type="entry name" value="Trigger_fact/SurA_dom_sf"/>
</dbReference>
<dbReference type="EMBL" id="JALIDZ010000008">
    <property type="protein sequence ID" value="MCT8973616.1"/>
    <property type="molecule type" value="Genomic_DNA"/>
</dbReference>
<dbReference type="GO" id="GO:0003755">
    <property type="term" value="F:peptidyl-prolyl cis-trans isomerase activity"/>
    <property type="evidence" value="ECO:0007669"/>
    <property type="project" value="UniProtKB-KW"/>
</dbReference>
<evidence type="ECO:0000256" key="1">
    <source>
        <dbReference type="ARBA" id="ARBA00000971"/>
    </source>
</evidence>
<dbReference type="InterPro" id="IPR000297">
    <property type="entry name" value="PPIase_PpiC"/>
</dbReference>
<evidence type="ECO:0000256" key="5">
    <source>
        <dbReference type="ARBA" id="ARBA00023110"/>
    </source>
</evidence>
<evidence type="ECO:0000256" key="8">
    <source>
        <dbReference type="PROSITE-ProRule" id="PRU00278"/>
    </source>
</evidence>
<evidence type="ECO:0000256" key="2">
    <source>
        <dbReference type="ARBA" id="ARBA00007656"/>
    </source>
</evidence>
<dbReference type="RefSeq" id="WP_261617199.1">
    <property type="nucleotide sequence ID" value="NZ_JALIDZ010000008.1"/>
</dbReference>
<protein>
    <recommendedName>
        <fullName evidence="4">Parvulin-like PPIase</fullName>
        <ecNumber evidence="3">5.2.1.8</ecNumber>
    </recommendedName>
    <alternativeName>
        <fullName evidence="6">Peptidyl-prolyl cis-trans isomerase plp</fullName>
    </alternativeName>
    <alternativeName>
        <fullName evidence="7">Rotamase plp</fullName>
    </alternativeName>
</protein>
<dbReference type="EC" id="5.2.1.8" evidence="3"/>
<dbReference type="AlphaFoldDB" id="A0AAW5QZY5"/>
<accession>A0AAW5QZY5</accession>
<dbReference type="InterPro" id="IPR046357">
    <property type="entry name" value="PPIase_dom_sf"/>
</dbReference>
<name>A0AAW5QZY5_9HYPH</name>
<evidence type="ECO:0000259" key="9">
    <source>
        <dbReference type="PROSITE" id="PS50198"/>
    </source>
</evidence>
<gene>
    <name evidence="10" type="ORF">MUB46_17270</name>
</gene>
<comment type="caution">
    <text evidence="10">The sequence shown here is derived from an EMBL/GenBank/DDBJ whole genome shotgun (WGS) entry which is preliminary data.</text>
</comment>
<dbReference type="Gene3D" id="3.10.50.40">
    <property type="match status" value="1"/>
</dbReference>
<sequence length="279" mass="29973">MRLFDVNDRKAVAEPAPAVRINGVEISRAAIAREIQNHPADTPGAAREEAARALAVRELLLQEARRRGIAAEARTDETGRTEADEEALVRALIEADVAVPSPTEAECRRFYDTNAERFRSADIYEAAHILFAAPREDDDAYAAADSAAREAIDRLKAAPNRFAAMAADLSACPSGKTGGNLGQISTGQTTPEFEAALAAMDAGVISPEPVHTPYGVHVVRLDRKIAGQTLPFEVVGREIADYLADAVFHRAVHQYIAILAGRAEIEGIDLKRAEGGLVQ</sequence>
<organism evidence="10 11">
    <name type="scientific">Microbaculum marinisediminis</name>
    <dbReference type="NCBI Taxonomy" id="2931392"/>
    <lineage>
        <taxon>Bacteria</taxon>
        <taxon>Pseudomonadati</taxon>
        <taxon>Pseudomonadota</taxon>
        <taxon>Alphaproteobacteria</taxon>
        <taxon>Hyphomicrobiales</taxon>
        <taxon>Tepidamorphaceae</taxon>
        <taxon>Microbaculum</taxon>
    </lineage>
</organism>
<dbReference type="PANTHER" id="PTHR47245:SF2">
    <property type="entry name" value="PEPTIDYL-PROLYL CIS-TRANS ISOMERASE HP_0175-RELATED"/>
    <property type="match status" value="1"/>
</dbReference>
<proteinExistence type="inferred from homology"/>
<keyword evidence="11" id="KW-1185">Reference proteome</keyword>
<dbReference type="InterPro" id="IPR050245">
    <property type="entry name" value="PrsA_foldase"/>
</dbReference>
<keyword evidence="5 8" id="KW-0697">Rotamase</keyword>
<feature type="domain" description="PpiC" evidence="9">
    <location>
        <begin position="121"/>
        <end position="223"/>
    </location>
</feature>
<dbReference type="SUPFAM" id="SSF109998">
    <property type="entry name" value="Triger factor/SurA peptide-binding domain-like"/>
    <property type="match status" value="1"/>
</dbReference>
<evidence type="ECO:0000313" key="11">
    <source>
        <dbReference type="Proteomes" id="UP001320898"/>
    </source>
</evidence>
<evidence type="ECO:0000256" key="4">
    <source>
        <dbReference type="ARBA" id="ARBA00018370"/>
    </source>
</evidence>
<dbReference type="Pfam" id="PF00639">
    <property type="entry name" value="Rotamase"/>
    <property type="match status" value="1"/>
</dbReference>
<evidence type="ECO:0000313" key="10">
    <source>
        <dbReference type="EMBL" id="MCT8973616.1"/>
    </source>
</evidence>
<comment type="similarity">
    <text evidence="2">Belongs to the PpiC/parvulin rotamase family.</text>
</comment>
<keyword evidence="8 10" id="KW-0413">Isomerase</keyword>
<comment type="catalytic activity">
    <reaction evidence="1">
        <text>[protein]-peptidylproline (omega=180) = [protein]-peptidylproline (omega=0)</text>
        <dbReference type="Rhea" id="RHEA:16237"/>
        <dbReference type="Rhea" id="RHEA-COMP:10747"/>
        <dbReference type="Rhea" id="RHEA-COMP:10748"/>
        <dbReference type="ChEBI" id="CHEBI:83833"/>
        <dbReference type="ChEBI" id="CHEBI:83834"/>
        <dbReference type="EC" id="5.2.1.8"/>
    </reaction>
</comment>
<dbReference type="SUPFAM" id="SSF54534">
    <property type="entry name" value="FKBP-like"/>
    <property type="match status" value="1"/>
</dbReference>
<dbReference type="PROSITE" id="PS50198">
    <property type="entry name" value="PPIC_PPIASE_2"/>
    <property type="match status" value="1"/>
</dbReference>
<reference evidence="10 11" key="1">
    <citation type="submission" date="2022-04" db="EMBL/GenBank/DDBJ databases">
        <authorList>
            <person name="Ye Y.-Q."/>
            <person name="Du Z.-J."/>
        </authorList>
    </citation>
    <scope>NUCLEOTIDE SEQUENCE [LARGE SCALE GENOMIC DNA]</scope>
    <source>
        <strain evidence="10 11">A6E488</strain>
    </source>
</reference>
<dbReference type="Proteomes" id="UP001320898">
    <property type="component" value="Unassembled WGS sequence"/>
</dbReference>
<dbReference type="PANTHER" id="PTHR47245">
    <property type="entry name" value="PEPTIDYLPROLYL ISOMERASE"/>
    <property type="match status" value="1"/>
</dbReference>
<evidence type="ECO:0000256" key="7">
    <source>
        <dbReference type="ARBA" id="ARBA00031484"/>
    </source>
</evidence>
<evidence type="ECO:0000256" key="6">
    <source>
        <dbReference type="ARBA" id="ARBA00030642"/>
    </source>
</evidence>